<evidence type="ECO:0000256" key="1">
    <source>
        <dbReference type="SAM" id="Phobius"/>
    </source>
</evidence>
<feature type="transmembrane region" description="Helical" evidence="1">
    <location>
        <begin position="12"/>
        <end position="31"/>
    </location>
</feature>
<name>A0A175VQ07_9PEZI</name>
<accession>A0A175VQ07</accession>
<dbReference type="PANTHER" id="PTHR33112:SF16">
    <property type="entry name" value="HETEROKARYON INCOMPATIBILITY DOMAIN-CONTAINING PROTEIN"/>
    <property type="match status" value="1"/>
</dbReference>
<comment type="caution">
    <text evidence="3">The sequence shown here is derived from an EMBL/GenBank/DDBJ whole genome shotgun (WGS) entry which is preliminary data.</text>
</comment>
<dbReference type="Proteomes" id="UP000078237">
    <property type="component" value="Unassembled WGS sequence"/>
</dbReference>
<reference evidence="3 4" key="1">
    <citation type="journal article" date="2016" name="Genome Announc.">
        <title>Genome Sequence of Madurella mycetomatis mm55, Isolated from a Human Mycetoma Case in Sudan.</title>
        <authorList>
            <person name="Smit S."/>
            <person name="Derks M.F."/>
            <person name="Bervoets S."/>
            <person name="Fahal A."/>
            <person name="van Leeuwen W."/>
            <person name="van Belkum A."/>
            <person name="van de Sande W.W."/>
        </authorList>
    </citation>
    <scope>NUCLEOTIDE SEQUENCE [LARGE SCALE GENOMIC DNA]</scope>
    <source>
        <strain evidence="4">mm55</strain>
    </source>
</reference>
<evidence type="ECO:0000313" key="3">
    <source>
        <dbReference type="EMBL" id="KXX73279.1"/>
    </source>
</evidence>
<dbReference type="InterPro" id="IPR010730">
    <property type="entry name" value="HET"/>
</dbReference>
<feature type="domain" description="Heterokaryon incompatibility" evidence="2">
    <location>
        <begin position="463"/>
        <end position="622"/>
    </location>
</feature>
<proteinExistence type="predicted"/>
<gene>
    <name evidence="3" type="ORF">MMYC01_210630</name>
</gene>
<organism evidence="3 4">
    <name type="scientific">Madurella mycetomatis</name>
    <dbReference type="NCBI Taxonomy" id="100816"/>
    <lineage>
        <taxon>Eukaryota</taxon>
        <taxon>Fungi</taxon>
        <taxon>Dikarya</taxon>
        <taxon>Ascomycota</taxon>
        <taxon>Pezizomycotina</taxon>
        <taxon>Sordariomycetes</taxon>
        <taxon>Sordariomycetidae</taxon>
        <taxon>Sordariales</taxon>
        <taxon>Sordariales incertae sedis</taxon>
        <taxon>Madurella</taxon>
    </lineage>
</organism>
<dbReference type="PANTHER" id="PTHR33112">
    <property type="entry name" value="DOMAIN PROTEIN, PUTATIVE-RELATED"/>
    <property type="match status" value="1"/>
</dbReference>
<dbReference type="EMBL" id="LCTW02000501">
    <property type="protein sequence ID" value="KXX73279.1"/>
    <property type="molecule type" value="Genomic_DNA"/>
</dbReference>
<keyword evidence="1" id="KW-0812">Transmembrane</keyword>
<keyword evidence="1" id="KW-1133">Transmembrane helix</keyword>
<keyword evidence="1" id="KW-0472">Membrane</keyword>
<keyword evidence="4" id="KW-1185">Reference proteome</keyword>
<dbReference type="AlphaFoldDB" id="A0A175VQ07"/>
<evidence type="ECO:0000313" key="4">
    <source>
        <dbReference type="Proteomes" id="UP000078237"/>
    </source>
</evidence>
<dbReference type="VEuPathDB" id="FungiDB:MMYC01_210630"/>
<evidence type="ECO:0000259" key="2">
    <source>
        <dbReference type="Pfam" id="PF06985"/>
    </source>
</evidence>
<protein>
    <recommendedName>
        <fullName evidence="2">Heterokaryon incompatibility domain-containing protein</fullName>
    </recommendedName>
</protein>
<dbReference type="OrthoDB" id="10655907at2759"/>
<dbReference type="Pfam" id="PF06985">
    <property type="entry name" value="HET"/>
    <property type="match status" value="1"/>
</dbReference>
<sequence>MAPNRRVLVYHLRTSVARAVCSALLTLYLYWFGDPTYFFREDFLIMGLLSASSLLQLGGARMRYSRFSQFPAAQNEPYESINEMTGFRVRTTSPEERKKRQREAALRVEKNQIVSEERSGKGKGKDEGDPLWYHSITPIDGTVKPRPSSAWLALSARVRGCIRLNEPHSPSSQTDDNTTYRRPSLFARCYCCLATDDISPLIAEQMSRDWVDWKVQRSAFLNKPPTGHPDFPYFYLQPSDRRPIHQLCENCEAICCTSSLLQLQTAPNGRLFWTYLRLAFRANPLVEETFELAPSVDKFLDTVESCHLCGLVWGGLSREQKDQLKARDEDLKAREVGCESDAERQQTKISRMIYVKIASPWISRKWREGSWDWCHYPWSLRDSTQSQEAMDFVTEWIKEHRHYSDFEPLDMDDTIAPEGEQGGPANARRRRYLPRRLLYVGERDGDHIRLVERDLISEHNPRYAALSYCWRRGETMKLETARLGEYSRQVRLESLAPTLRDAVTVTRKLGLRYIWIDALCILQDADEVDKQLELGTMGDTFSNAEVVIAAAAAWESSESFFVDQSPLYMSPCLIGVQGTVSGSRNSHGDFRAIYALPSRKYTHNSSDLSCSRIRTRAWVFQEERLARRVVYFGDHQITVRCNACQESAQQVEFALGRRAKVRPYPNTIRPDVVGFALELLKRRLSGWTAALKSRIPNLSHRGWRRSPAPQARIEEESGLPFDYMGDLDGPPRQLQTWVWWSLIEQYSIRSMTVSTDKLPAIQGLAARVQQRIRARQAETESRSVKPPFRAPSWSWASVDGAIKNNSLAGDSNSTATGISEIDVLDWDRPTPAASPTNTEDRCLRVRGRIAEVTWQRLPDERQMRYYIGHSDDRPKFVKRLSQLSVFEPLTNDPTMGPEVHALLDGRGREVGILVPDSLEAFALAGNEQQAGLRAISCLGIAVQPETQADREDFTKPWAMRGLALAGVAGRADLYRRVGI</sequence>